<dbReference type="EMBL" id="BK016154">
    <property type="protein sequence ID" value="DAF98729.1"/>
    <property type="molecule type" value="Genomic_DNA"/>
</dbReference>
<dbReference type="Pfam" id="PF20536">
    <property type="entry name" value="DUF6751"/>
    <property type="match status" value="1"/>
</dbReference>
<reference evidence="1" key="1">
    <citation type="journal article" date="2021" name="Proc. Natl. Acad. Sci. U.S.A.">
        <title>A Catalog of Tens of Thousands of Viruses from Human Metagenomes Reveals Hidden Associations with Chronic Diseases.</title>
        <authorList>
            <person name="Tisza M.J."/>
            <person name="Buck C.B."/>
        </authorList>
    </citation>
    <scope>NUCLEOTIDE SEQUENCE</scope>
    <source>
        <strain evidence="1">Ct8rU2</strain>
    </source>
</reference>
<evidence type="ECO:0000313" key="1">
    <source>
        <dbReference type="EMBL" id="DAF98729.1"/>
    </source>
</evidence>
<organism evidence="1">
    <name type="scientific">Siphoviridae sp. ct8rU2</name>
    <dbReference type="NCBI Taxonomy" id="2825366"/>
    <lineage>
        <taxon>Viruses</taxon>
        <taxon>Duplodnaviria</taxon>
        <taxon>Heunggongvirae</taxon>
        <taxon>Uroviricota</taxon>
        <taxon>Caudoviricetes</taxon>
    </lineage>
</organism>
<sequence>MIMLTNATITIYNRKPGNKNTFDTWHRAVIRDVHVYVDHKASVGDSGLNSAEVYKIRIPTDVENADQYLPPEEYVKKDNPGYYWTIQIDDRIVLGECNKEIEKPADLKDVRLRHCKVLSWSDNRFGGLPHWRIGGA</sequence>
<dbReference type="InterPro" id="IPR046639">
    <property type="entry name" value="DUF6751"/>
</dbReference>
<proteinExistence type="predicted"/>
<protein>
    <submittedName>
        <fullName evidence="1">Uncharacterized protein</fullName>
    </submittedName>
</protein>
<name>A0A8S5UW67_9CAUD</name>
<accession>A0A8S5UW67</accession>